<keyword evidence="2" id="KW-1185">Reference proteome</keyword>
<dbReference type="EMBL" id="MU004231">
    <property type="protein sequence ID" value="KAF2672996.1"/>
    <property type="molecule type" value="Genomic_DNA"/>
</dbReference>
<evidence type="ECO:0000313" key="2">
    <source>
        <dbReference type="Proteomes" id="UP000799302"/>
    </source>
</evidence>
<proteinExistence type="predicted"/>
<reference evidence="1" key="1">
    <citation type="journal article" date="2020" name="Stud. Mycol.">
        <title>101 Dothideomycetes genomes: a test case for predicting lifestyles and emergence of pathogens.</title>
        <authorList>
            <person name="Haridas S."/>
            <person name="Albert R."/>
            <person name="Binder M."/>
            <person name="Bloem J."/>
            <person name="Labutti K."/>
            <person name="Salamov A."/>
            <person name="Andreopoulos B."/>
            <person name="Baker S."/>
            <person name="Barry K."/>
            <person name="Bills G."/>
            <person name="Bluhm B."/>
            <person name="Cannon C."/>
            <person name="Castanera R."/>
            <person name="Culley D."/>
            <person name="Daum C."/>
            <person name="Ezra D."/>
            <person name="Gonzalez J."/>
            <person name="Henrissat B."/>
            <person name="Kuo A."/>
            <person name="Liang C."/>
            <person name="Lipzen A."/>
            <person name="Lutzoni F."/>
            <person name="Magnuson J."/>
            <person name="Mondo S."/>
            <person name="Nolan M."/>
            <person name="Ohm R."/>
            <person name="Pangilinan J."/>
            <person name="Park H.-J."/>
            <person name="Ramirez L."/>
            <person name="Alfaro M."/>
            <person name="Sun H."/>
            <person name="Tritt A."/>
            <person name="Yoshinaga Y."/>
            <person name="Zwiers L.-H."/>
            <person name="Turgeon B."/>
            <person name="Goodwin S."/>
            <person name="Spatafora J."/>
            <person name="Crous P."/>
            <person name="Grigoriev I."/>
        </authorList>
    </citation>
    <scope>NUCLEOTIDE SEQUENCE</scope>
    <source>
        <strain evidence="1">CBS 115976</strain>
    </source>
</reference>
<accession>A0A6A6UMS8</accession>
<protein>
    <submittedName>
        <fullName evidence="1">Uncharacterized protein</fullName>
    </submittedName>
</protein>
<sequence>MQDLDSYAPGEEAPFHEALYEFQEFIDSHQEQGIRPSQDEWSTVADQDALYVPINALRSFFETHNLRRIVDAVFRNNDNQDPVALKEISAGSIKIFSILLCINKGSWIKHFLKHPNLADANLPFDGSCP</sequence>
<evidence type="ECO:0000313" key="1">
    <source>
        <dbReference type="EMBL" id="KAF2672996.1"/>
    </source>
</evidence>
<organism evidence="1 2">
    <name type="scientific">Microthyrium microscopicum</name>
    <dbReference type="NCBI Taxonomy" id="703497"/>
    <lineage>
        <taxon>Eukaryota</taxon>
        <taxon>Fungi</taxon>
        <taxon>Dikarya</taxon>
        <taxon>Ascomycota</taxon>
        <taxon>Pezizomycotina</taxon>
        <taxon>Dothideomycetes</taxon>
        <taxon>Dothideomycetes incertae sedis</taxon>
        <taxon>Microthyriales</taxon>
        <taxon>Microthyriaceae</taxon>
        <taxon>Microthyrium</taxon>
    </lineage>
</organism>
<dbReference type="AlphaFoldDB" id="A0A6A6UMS8"/>
<gene>
    <name evidence="1" type="ORF">BT63DRAFT_451024</name>
</gene>
<dbReference type="Proteomes" id="UP000799302">
    <property type="component" value="Unassembled WGS sequence"/>
</dbReference>
<name>A0A6A6UMS8_9PEZI</name>